<name>A0A1H4QTS7_9PSED</name>
<evidence type="ECO:0000313" key="2">
    <source>
        <dbReference type="Proteomes" id="UP000198982"/>
    </source>
</evidence>
<sequence>MKSLEDLIDSGDSALPLLKAMLEEASLNHQLLPPSSDNARVLSALQVTTRSTLGAMAYETGGLLIDHGWLRVLGSGHRHLSRNLVDWNDDRVQAALLVADDAAGGFFAINGGGLGSDVGAMYYWAPDTLQWEPLEVGYSDFLAWALSDQLAVFYQGLRWDDWQRDVQALSANQCFSFYPFLWTREGSVQHSHRTVVNVDELFAMHLDLARTLDSSVSPSG</sequence>
<dbReference type="EMBL" id="FNTJ01000001">
    <property type="protein sequence ID" value="SEC22962.1"/>
    <property type="molecule type" value="Genomic_DNA"/>
</dbReference>
<evidence type="ECO:0008006" key="3">
    <source>
        <dbReference type="Google" id="ProtNLM"/>
    </source>
</evidence>
<dbReference type="NCBIfam" id="NF008498">
    <property type="entry name" value="PRK11408.1-5"/>
    <property type="match status" value="1"/>
</dbReference>
<accession>A0A1H4QTS7</accession>
<dbReference type="Proteomes" id="UP000198982">
    <property type="component" value="Unassembled WGS sequence"/>
</dbReference>
<keyword evidence="2" id="KW-1185">Reference proteome</keyword>
<evidence type="ECO:0000313" key="1">
    <source>
        <dbReference type="EMBL" id="SEC22962.1"/>
    </source>
</evidence>
<proteinExistence type="predicted"/>
<dbReference type="InterPro" id="IPR021239">
    <property type="entry name" value="DUF2625"/>
</dbReference>
<protein>
    <recommendedName>
        <fullName evidence="3">DUF2625 domain-containing protein</fullName>
    </recommendedName>
</protein>
<dbReference type="Pfam" id="PF10946">
    <property type="entry name" value="DUF2625"/>
    <property type="match status" value="1"/>
</dbReference>
<dbReference type="RefSeq" id="WP_092316208.1">
    <property type="nucleotide sequence ID" value="NZ_FNTJ01000001.1"/>
</dbReference>
<organism evidence="1 2">
    <name type="scientific">Pseudomonas saponiphila</name>
    <dbReference type="NCBI Taxonomy" id="556534"/>
    <lineage>
        <taxon>Bacteria</taxon>
        <taxon>Pseudomonadati</taxon>
        <taxon>Pseudomonadota</taxon>
        <taxon>Gammaproteobacteria</taxon>
        <taxon>Pseudomonadales</taxon>
        <taxon>Pseudomonadaceae</taxon>
        <taxon>Pseudomonas</taxon>
    </lineage>
</organism>
<gene>
    <name evidence="1" type="ORF">SAMN05216178_3908</name>
</gene>
<reference evidence="2" key="1">
    <citation type="submission" date="2016-10" db="EMBL/GenBank/DDBJ databases">
        <authorList>
            <person name="Varghese N."/>
            <person name="Submissions S."/>
        </authorList>
    </citation>
    <scope>NUCLEOTIDE SEQUENCE [LARGE SCALE GENOMIC DNA]</scope>
    <source>
        <strain evidence="2">DSM 9751</strain>
    </source>
</reference>
<dbReference type="AlphaFoldDB" id="A0A1H4QTS7"/>